<evidence type="ECO:0000256" key="13">
    <source>
        <dbReference type="RuleBase" id="RU365096"/>
    </source>
</evidence>
<dbReference type="Pfam" id="PF00730">
    <property type="entry name" value="HhH-GPD"/>
    <property type="match status" value="1"/>
</dbReference>
<dbReference type="CDD" id="cd03431">
    <property type="entry name" value="NUDIX_DNA_Glycosylase_C-MutY"/>
    <property type="match status" value="1"/>
</dbReference>
<evidence type="ECO:0000256" key="10">
    <source>
        <dbReference type="ARBA" id="ARBA00023014"/>
    </source>
</evidence>
<dbReference type="GO" id="GO:0006285">
    <property type="term" value="P:base-excision repair, AP site formation"/>
    <property type="evidence" value="ECO:0007669"/>
    <property type="project" value="UniProtKB-ARBA"/>
</dbReference>
<dbReference type="EMBL" id="ML977510">
    <property type="protein sequence ID" value="KAF2127696.1"/>
    <property type="molecule type" value="Genomic_DNA"/>
</dbReference>
<feature type="region of interest" description="Disordered" evidence="14">
    <location>
        <begin position="1"/>
        <end position="33"/>
    </location>
</feature>
<keyword evidence="11" id="KW-0234">DNA repair</keyword>
<dbReference type="EC" id="3.2.2.31" evidence="3 13"/>
<dbReference type="InterPro" id="IPR003265">
    <property type="entry name" value="HhH-GPD_domain"/>
</dbReference>
<keyword evidence="12 13" id="KW-0326">Glycosidase</keyword>
<evidence type="ECO:0000256" key="12">
    <source>
        <dbReference type="ARBA" id="ARBA00023295"/>
    </source>
</evidence>
<dbReference type="CDD" id="cd00056">
    <property type="entry name" value="ENDO3c"/>
    <property type="match status" value="1"/>
</dbReference>
<keyword evidence="5" id="KW-0004">4Fe-4S</keyword>
<feature type="region of interest" description="Disordered" evidence="14">
    <location>
        <begin position="364"/>
        <end position="399"/>
    </location>
</feature>
<dbReference type="GO" id="GO:0046872">
    <property type="term" value="F:metal ion binding"/>
    <property type="evidence" value="ECO:0007669"/>
    <property type="project" value="UniProtKB-UniRule"/>
</dbReference>
<dbReference type="GO" id="GO:0034039">
    <property type="term" value="F:8-oxo-7,8-dihydroguanine DNA N-glycosylase activity"/>
    <property type="evidence" value="ECO:0007669"/>
    <property type="project" value="TreeGrafter"/>
</dbReference>
<evidence type="ECO:0000256" key="8">
    <source>
        <dbReference type="ARBA" id="ARBA00022801"/>
    </source>
</evidence>
<dbReference type="FunFam" id="1.10.340.30:FF:000002">
    <property type="entry name" value="Adenine DNA glycosylase"/>
    <property type="match status" value="1"/>
</dbReference>
<keyword evidence="8" id="KW-0378">Hydrolase</keyword>
<feature type="domain" description="HhH-GPD" evidence="15">
    <location>
        <begin position="112"/>
        <end position="276"/>
    </location>
</feature>
<reference evidence="16" key="1">
    <citation type="journal article" date="2020" name="Stud. Mycol.">
        <title>101 Dothideomycetes genomes: a test case for predicting lifestyles and emergence of pathogens.</title>
        <authorList>
            <person name="Haridas S."/>
            <person name="Albert R."/>
            <person name="Binder M."/>
            <person name="Bloem J."/>
            <person name="Labutti K."/>
            <person name="Salamov A."/>
            <person name="Andreopoulos B."/>
            <person name="Baker S."/>
            <person name="Barry K."/>
            <person name="Bills G."/>
            <person name="Bluhm B."/>
            <person name="Cannon C."/>
            <person name="Castanera R."/>
            <person name="Culley D."/>
            <person name="Daum C."/>
            <person name="Ezra D."/>
            <person name="Gonzalez J."/>
            <person name="Henrissat B."/>
            <person name="Kuo A."/>
            <person name="Liang C."/>
            <person name="Lipzen A."/>
            <person name="Lutzoni F."/>
            <person name="Magnuson J."/>
            <person name="Mondo S."/>
            <person name="Nolan M."/>
            <person name="Ohm R."/>
            <person name="Pangilinan J."/>
            <person name="Park H.-J."/>
            <person name="Ramirez L."/>
            <person name="Alfaro M."/>
            <person name="Sun H."/>
            <person name="Tritt A."/>
            <person name="Yoshinaga Y."/>
            <person name="Zwiers L.-H."/>
            <person name="Turgeon B."/>
            <person name="Goodwin S."/>
            <person name="Spatafora J."/>
            <person name="Crous P."/>
            <person name="Grigoriev I."/>
        </authorList>
    </citation>
    <scope>NUCLEOTIDE SEQUENCE</scope>
    <source>
        <strain evidence="16">CBS 119687</strain>
    </source>
</reference>
<dbReference type="GO" id="GO:0005634">
    <property type="term" value="C:nucleus"/>
    <property type="evidence" value="ECO:0007669"/>
    <property type="project" value="TreeGrafter"/>
</dbReference>
<dbReference type="GO" id="GO:0051539">
    <property type="term" value="F:4 iron, 4 sulfur cluster binding"/>
    <property type="evidence" value="ECO:0007669"/>
    <property type="project" value="UniProtKB-UniRule"/>
</dbReference>
<comment type="function">
    <text evidence="13">Adenine glycosylase active on G-A mispairs.</text>
</comment>
<dbReference type="Proteomes" id="UP000799771">
    <property type="component" value="Unassembled WGS sequence"/>
</dbReference>
<dbReference type="Pfam" id="PF14815">
    <property type="entry name" value="NUDIX_4"/>
    <property type="match status" value="1"/>
</dbReference>
<evidence type="ECO:0000313" key="16">
    <source>
        <dbReference type="EMBL" id="KAF2127696.1"/>
    </source>
</evidence>
<keyword evidence="6" id="KW-0479">Metal-binding</keyword>
<accession>A0A6A6A814</accession>
<evidence type="ECO:0000259" key="15">
    <source>
        <dbReference type="SMART" id="SM00478"/>
    </source>
</evidence>
<dbReference type="InterPro" id="IPR044298">
    <property type="entry name" value="MIG/MutY"/>
</dbReference>
<keyword evidence="17" id="KW-1185">Reference proteome</keyword>
<dbReference type="GO" id="GO:0006298">
    <property type="term" value="P:mismatch repair"/>
    <property type="evidence" value="ECO:0007669"/>
    <property type="project" value="TreeGrafter"/>
</dbReference>
<dbReference type="AlphaFoldDB" id="A0A6A6A814"/>
<dbReference type="InterPro" id="IPR015797">
    <property type="entry name" value="NUDIX_hydrolase-like_dom_sf"/>
</dbReference>
<dbReference type="Gene3D" id="3.90.79.10">
    <property type="entry name" value="Nucleoside Triphosphate Pyrophosphohydrolase"/>
    <property type="match status" value="1"/>
</dbReference>
<dbReference type="PANTHER" id="PTHR42944">
    <property type="entry name" value="ADENINE DNA GLYCOSYLASE"/>
    <property type="match status" value="1"/>
</dbReference>
<evidence type="ECO:0000256" key="1">
    <source>
        <dbReference type="ARBA" id="ARBA00000843"/>
    </source>
</evidence>
<dbReference type="OrthoDB" id="10248838at2759"/>
<dbReference type="GO" id="GO:0032357">
    <property type="term" value="F:oxidized purine DNA binding"/>
    <property type="evidence" value="ECO:0007669"/>
    <property type="project" value="TreeGrafter"/>
</dbReference>
<protein>
    <recommendedName>
        <fullName evidence="4 13">Adenine DNA glycosylase</fullName>
        <ecNumber evidence="3 13">3.2.2.31</ecNumber>
    </recommendedName>
</protein>
<keyword evidence="10" id="KW-0411">Iron-sulfur</keyword>
<keyword evidence="7 13" id="KW-0227">DNA damage</keyword>
<dbReference type="SUPFAM" id="SSF48150">
    <property type="entry name" value="DNA-glycosylase"/>
    <property type="match status" value="1"/>
</dbReference>
<dbReference type="GO" id="GO:0000701">
    <property type="term" value="F:purine-specific mismatch base pair DNA N-glycosylase activity"/>
    <property type="evidence" value="ECO:0007669"/>
    <property type="project" value="UniProtKB-EC"/>
</dbReference>
<dbReference type="SMART" id="SM00478">
    <property type="entry name" value="ENDO3c"/>
    <property type="match status" value="1"/>
</dbReference>
<evidence type="ECO:0000313" key="17">
    <source>
        <dbReference type="Proteomes" id="UP000799771"/>
    </source>
</evidence>
<evidence type="ECO:0000256" key="7">
    <source>
        <dbReference type="ARBA" id="ARBA00022763"/>
    </source>
</evidence>
<evidence type="ECO:0000256" key="3">
    <source>
        <dbReference type="ARBA" id="ARBA00012045"/>
    </source>
</evidence>
<dbReference type="PANTHER" id="PTHR42944:SF1">
    <property type="entry name" value="ADENINE DNA GLYCOSYLASE"/>
    <property type="match status" value="1"/>
</dbReference>
<proteinExistence type="inferred from homology"/>
<dbReference type="SUPFAM" id="SSF55811">
    <property type="entry name" value="Nudix"/>
    <property type="match status" value="1"/>
</dbReference>
<sequence length="568" mass="62749">MPPRKKLPASAPKTSKSKPKANPKSSISEPAQPLSTASLPLRAHESAYHYALLLNDSTACDALLSWFGRVEETRSMPWRKKWIDPKSYEGKEKELGSILARRAYEVWVSEVMLQQTRVSTVIPYFNTWISKWPTVQDLAQANHDEVLSVWKGLGYYSRATRLHEGAQVVVGKSSSSVCPIPSSAIELQEFPGIGKYTAGAISSIAFGEAEPVLDGNVARVLSRQLGLYADVKDKKTSDLLWEVADQLIKCVSKYPEIKNSIIPGQWNQALMELGSTICTPRPKCDECPIQNTCRVYSEAQTLSDMAQPLTIPDIEDACNLCDAVDIEDIIAARGEDEDDDKPKSAKKRKIATKQPNNKISHYFAIGTPSAGSGDETKDEEAADDLRVDGTRKRKASAPTTQSKSISAYCSLYPKKVAKKKAAEEACVVCLVELRPSKGSSKWLIEQRPAKGLLASLWQFPQSTIPVPKDTPKDRKTSAQAFVADLDAGNIDLSKARYVASFEPLVHVFTHLKLTMNVHHYALKIDKADDVDLTISGTPPRKWVSTESMDHETLSTGMRKCWDLVVKSI</sequence>
<comment type="similarity">
    <text evidence="2 13">Belongs to the Nth/MutY family.</text>
</comment>
<dbReference type="SMART" id="SM00525">
    <property type="entry name" value="FES"/>
    <property type="match status" value="1"/>
</dbReference>
<keyword evidence="9 13" id="KW-0408">Iron</keyword>
<dbReference type="InterPro" id="IPR011257">
    <property type="entry name" value="DNA_glycosylase"/>
</dbReference>
<name>A0A6A6A814_9PLEO</name>
<evidence type="ECO:0000256" key="14">
    <source>
        <dbReference type="SAM" id="MobiDB-lite"/>
    </source>
</evidence>
<organism evidence="16 17">
    <name type="scientific">Dothidotthia symphoricarpi CBS 119687</name>
    <dbReference type="NCBI Taxonomy" id="1392245"/>
    <lineage>
        <taxon>Eukaryota</taxon>
        <taxon>Fungi</taxon>
        <taxon>Dikarya</taxon>
        <taxon>Ascomycota</taxon>
        <taxon>Pezizomycotina</taxon>
        <taxon>Dothideomycetes</taxon>
        <taxon>Pleosporomycetidae</taxon>
        <taxon>Pleosporales</taxon>
        <taxon>Dothidotthiaceae</taxon>
        <taxon>Dothidotthia</taxon>
    </lineage>
</organism>
<evidence type="ECO:0000256" key="11">
    <source>
        <dbReference type="ARBA" id="ARBA00023204"/>
    </source>
</evidence>
<gene>
    <name evidence="16" type="ORF">P153DRAFT_424277</name>
</gene>
<dbReference type="InterPro" id="IPR003651">
    <property type="entry name" value="Endonuclease3_FeS-loop_motif"/>
</dbReference>
<dbReference type="GeneID" id="54412911"/>
<dbReference type="Gene3D" id="1.10.1670.10">
    <property type="entry name" value="Helix-hairpin-Helix base-excision DNA repair enzymes (C-terminal)"/>
    <property type="match status" value="1"/>
</dbReference>
<evidence type="ECO:0000256" key="9">
    <source>
        <dbReference type="ARBA" id="ARBA00023004"/>
    </source>
</evidence>
<comment type="cofactor">
    <cofactor evidence="13">
        <name>[4Fe-4S] cluster</name>
        <dbReference type="ChEBI" id="CHEBI:49883"/>
    </cofactor>
    <text evidence="13">Binds 1 [4Fe-4S] cluster.</text>
</comment>
<dbReference type="RefSeq" id="XP_033522085.1">
    <property type="nucleotide sequence ID" value="XM_033672479.1"/>
</dbReference>
<dbReference type="InterPro" id="IPR029119">
    <property type="entry name" value="MutY_C"/>
</dbReference>
<evidence type="ECO:0000256" key="5">
    <source>
        <dbReference type="ARBA" id="ARBA00022485"/>
    </source>
</evidence>
<evidence type="ECO:0000256" key="2">
    <source>
        <dbReference type="ARBA" id="ARBA00008343"/>
    </source>
</evidence>
<dbReference type="InterPro" id="IPR023170">
    <property type="entry name" value="HhH_base_excis_C"/>
</dbReference>
<dbReference type="Gene3D" id="1.10.340.30">
    <property type="entry name" value="Hypothetical protein, domain 2"/>
    <property type="match status" value="1"/>
</dbReference>
<evidence type="ECO:0000256" key="4">
    <source>
        <dbReference type="ARBA" id="ARBA00022023"/>
    </source>
</evidence>
<dbReference type="GO" id="GO:0035485">
    <property type="term" value="F:adenine/guanine mispair binding"/>
    <property type="evidence" value="ECO:0007669"/>
    <property type="project" value="TreeGrafter"/>
</dbReference>
<evidence type="ECO:0000256" key="6">
    <source>
        <dbReference type="ARBA" id="ARBA00022723"/>
    </source>
</evidence>
<comment type="catalytic activity">
    <reaction evidence="1 13">
        <text>Hydrolyzes free adenine bases from 7,8-dihydro-8-oxoguanine:adenine mismatched double-stranded DNA, leaving an apurinic site.</text>
        <dbReference type="EC" id="3.2.2.31"/>
    </reaction>
</comment>